<dbReference type="AlphaFoldDB" id="A7F835"/>
<keyword evidence="3" id="KW-1185">Reference proteome</keyword>
<organism evidence="2 3">
    <name type="scientific">Sclerotinia sclerotiorum (strain ATCC 18683 / 1980 / Ss-1)</name>
    <name type="common">White mold</name>
    <name type="synonym">Whetzelinia sclerotiorum</name>
    <dbReference type="NCBI Taxonomy" id="665079"/>
    <lineage>
        <taxon>Eukaryota</taxon>
        <taxon>Fungi</taxon>
        <taxon>Dikarya</taxon>
        <taxon>Ascomycota</taxon>
        <taxon>Pezizomycotina</taxon>
        <taxon>Leotiomycetes</taxon>
        <taxon>Helotiales</taxon>
        <taxon>Sclerotiniaceae</taxon>
        <taxon>Sclerotinia</taxon>
    </lineage>
</organism>
<feature type="compositionally biased region" description="Acidic residues" evidence="1">
    <location>
        <begin position="39"/>
        <end position="60"/>
    </location>
</feature>
<protein>
    <submittedName>
        <fullName evidence="2">Uncharacterized protein</fullName>
    </submittedName>
</protein>
<dbReference type="HOGENOM" id="CLU_2943206_0_0_1"/>
<proteinExistence type="predicted"/>
<reference evidence="3" key="1">
    <citation type="journal article" date="2011" name="PLoS Genet.">
        <title>Genomic analysis of the necrotrophic fungal pathogens Sclerotinia sclerotiorum and Botrytis cinerea.</title>
        <authorList>
            <person name="Amselem J."/>
            <person name="Cuomo C.A."/>
            <person name="van Kan J.A."/>
            <person name="Viaud M."/>
            <person name="Benito E.P."/>
            <person name="Couloux A."/>
            <person name="Coutinho P.M."/>
            <person name="de Vries R.P."/>
            <person name="Dyer P.S."/>
            <person name="Fillinger S."/>
            <person name="Fournier E."/>
            <person name="Gout L."/>
            <person name="Hahn M."/>
            <person name="Kohn L."/>
            <person name="Lapalu N."/>
            <person name="Plummer K.M."/>
            <person name="Pradier J.M."/>
            <person name="Quevillon E."/>
            <person name="Sharon A."/>
            <person name="Simon A."/>
            <person name="ten Have A."/>
            <person name="Tudzynski B."/>
            <person name="Tudzynski P."/>
            <person name="Wincker P."/>
            <person name="Andrew M."/>
            <person name="Anthouard V."/>
            <person name="Beever R.E."/>
            <person name="Beffa R."/>
            <person name="Benoit I."/>
            <person name="Bouzid O."/>
            <person name="Brault B."/>
            <person name="Chen Z."/>
            <person name="Choquer M."/>
            <person name="Collemare J."/>
            <person name="Cotton P."/>
            <person name="Danchin E.G."/>
            <person name="Da Silva C."/>
            <person name="Gautier A."/>
            <person name="Giraud C."/>
            <person name="Giraud T."/>
            <person name="Gonzalez C."/>
            <person name="Grossetete S."/>
            <person name="Guldener U."/>
            <person name="Henrissat B."/>
            <person name="Howlett B.J."/>
            <person name="Kodira C."/>
            <person name="Kretschmer M."/>
            <person name="Lappartient A."/>
            <person name="Leroch M."/>
            <person name="Levis C."/>
            <person name="Mauceli E."/>
            <person name="Neuveglise C."/>
            <person name="Oeser B."/>
            <person name="Pearson M."/>
            <person name="Poulain J."/>
            <person name="Poussereau N."/>
            <person name="Quesneville H."/>
            <person name="Rascle C."/>
            <person name="Schumacher J."/>
            <person name="Segurens B."/>
            <person name="Sexton A."/>
            <person name="Silva E."/>
            <person name="Sirven C."/>
            <person name="Soanes D.M."/>
            <person name="Talbot N.J."/>
            <person name="Templeton M."/>
            <person name="Yandava C."/>
            <person name="Yarden O."/>
            <person name="Zeng Q."/>
            <person name="Rollins J.A."/>
            <person name="Lebrun M.H."/>
            <person name="Dickman M."/>
        </authorList>
    </citation>
    <scope>NUCLEOTIDE SEQUENCE [LARGE SCALE GENOMIC DNA]</scope>
    <source>
        <strain evidence="3">ATCC 18683 / 1980 / Ss-1</strain>
    </source>
</reference>
<evidence type="ECO:0000256" key="1">
    <source>
        <dbReference type="SAM" id="MobiDB-lite"/>
    </source>
</evidence>
<dbReference type="RefSeq" id="XP_001585197.1">
    <property type="nucleotide sequence ID" value="XM_001585147.1"/>
</dbReference>
<gene>
    <name evidence="2" type="ORF">SS1G_13765</name>
</gene>
<dbReference type="Proteomes" id="UP000001312">
    <property type="component" value="Unassembled WGS sequence"/>
</dbReference>
<evidence type="ECO:0000313" key="3">
    <source>
        <dbReference type="Proteomes" id="UP000001312"/>
    </source>
</evidence>
<name>A7F835_SCLS1</name>
<accession>A7F835</accession>
<sequence>MALRAWKPAETVIGYFFETYGGSSAPDACWGEAGNLASDMEEDEGVVDEGSDKDEEDGTD</sequence>
<dbReference type="GeneID" id="5481368"/>
<dbReference type="EMBL" id="CH476647">
    <property type="protein sequence ID" value="EDN98906.1"/>
    <property type="molecule type" value="Genomic_DNA"/>
</dbReference>
<evidence type="ECO:0000313" key="2">
    <source>
        <dbReference type="EMBL" id="EDN98906.1"/>
    </source>
</evidence>
<feature type="region of interest" description="Disordered" evidence="1">
    <location>
        <begin position="37"/>
        <end position="60"/>
    </location>
</feature>
<dbReference type="KEGG" id="ssl:SS1G_13765"/>
<dbReference type="InParanoid" id="A7F835"/>